<evidence type="ECO:0000256" key="10">
    <source>
        <dbReference type="ARBA" id="ARBA00023235"/>
    </source>
</evidence>
<evidence type="ECO:0000313" key="16">
    <source>
        <dbReference type="EMBL" id="SFP32562.1"/>
    </source>
</evidence>
<dbReference type="STRING" id="223786.SAMN05216234_11513"/>
<evidence type="ECO:0000256" key="5">
    <source>
        <dbReference type="ARBA" id="ARBA00022806"/>
    </source>
</evidence>
<dbReference type="OrthoDB" id="9810135at2"/>
<evidence type="ECO:0000256" key="4">
    <source>
        <dbReference type="ARBA" id="ARBA00022801"/>
    </source>
</evidence>
<keyword evidence="5 14" id="KW-0347">Helicase</keyword>
<keyword evidence="4 14" id="KW-0378">Hydrolase</keyword>
<evidence type="ECO:0000256" key="2">
    <source>
        <dbReference type="ARBA" id="ARBA00022741"/>
    </source>
</evidence>
<keyword evidence="6 16" id="KW-0269">Exonuclease</keyword>
<evidence type="ECO:0000256" key="3">
    <source>
        <dbReference type="ARBA" id="ARBA00022763"/>
    </source>
</evidence>
<reference evidence="16 17" key="1">
    <citation type="submission" date="2016-10" db="EMBL/GenBank/DDBJ databases">
        <authorList>
            <person name="de Groot N.N."/>
        </authorList>
    </citation>
    <scope>NUCLEOTIDE SEQUENCE [LARGE SCALE GENOMIC DNA]</scope>
    <source>
        <strain evidence="16 17">EP1-55-1</strain>
    </source>
</reference>
<dbReference type="GO" id="GO:0000725">
    <property type="term" value="P:recombinational repair"/>
    <property type="evidence" value="ECO:0007669"/>
    <property type="project" value="TreeGrafter"/>
</dbReference>
<feature type="binding site" evidence="14">
    <location>
        <begin position="9"/>
        <end position="16"/>
    </location>
    <ligand>
        <name>ATP</name>
        <dbReference type="ChEBI" id="CHEBI:30616"/>
    </ligand>
</feature>
<dbReference type="AlphaFoldDB" id="A0A1I5PEK9"/>
<dbReference type="RefSeq" id="WP_092912230.1">
    <property type="nucleotide sequence ID" value="NZ_FOXB01000015.1"/>
</dbReference>
<evidence type="ECO:0000256" key="1">
    <source>
        <dbReference type="ARBA" id="ARBA00022722"/>
    </source>
</evidence>
<dbReference type="Pfam" id="PF13361">
    <property type="entry name" value="UvrD_C"/>
    <property type="match status" value="1"/>
</dbReference>
<feature type="domain" description="UvrD-like helicase ATP-binding" evidence="15">
    <location>
        <begin position="1"/>
        <end position="400"/>
    </location>
</feature>
<dbReference type="PANTHER" id="PTHR11070">
    <property type="entry name" value="UVRD / RECB / PCRA DNA HELICASE FAMILY MEMBER"/>
    <property type="match status" value="1"/>
</dbReference>
<dbReference type="EC" id="5.6.2.4" evidence="12"/>
<evidence type="ECO:0000256" key="12">
    <source>
        <dbReference type="ARBA" id="ARBA00034808"/>
    </source>
</evidence>
<dbReference type="InterPro" id="IPR011604">
    <property type="entry name" value="PDDEXK-like_dom_sf"/>
</dbReference>
<evidence type="ECO:0000256" key="14">
    <source>
        <dbReference type="PROSITE-ProRule" id="PRU00560"/>
    </source>
</evidence>
<dbReference type="PROSITE" id="PS51198">
    <property type="entry name" value="UVRD_HELICASE_ATP_BIND"/>
    <property type="match status" value="1"/>
</dbReference>
<dbReference type="SUPFAM" id="SSF52540">
    <property type="entry name" value="P-loop containing nucleoside triphosphate hydrolases"/>
    <property type="match status" value="1"/>
</dbReference>
<organism evidence="16 17">
    <name type="scientific">Hydrogenimonas thermophila</name>
    <dbReference type="NCBI Taxonomy" id="223786"/>
    <lineage>
        <taxon>Bacteria</taxon>
        <taxon>Pseudomonadati</taxon>
        <taxon>Campylobacterota</taxon>
        <taxon>Epsilonproteobacteria</taxon>
        <taxon>Campylobacterales</taxon>
        <taxon>Hydrogenimonadaceae</taxon>
        <taxon>Hydrogenimonas</taxon>
    </lineage>
</organism>
<dbReference type="PANTHER" id="PTHR11070:SF67">
    <property type="entry name" value="DNA 3'-5' HELICASE"/>
    <property type="match status" value="1"/>
</dbReference>
<dbReference type="NCBIfam" id="NF010485">
    <property type="entry name" value="PRK13909.1-2"/>
    <property type="match status" value="1"/>
</dbReference>
<evidence type="ECO:0000256" key="6">
    <source>
        <dbReference type="ARBA" id="ARBA00022839"/>
    </source>
</evidence>
<keyword evidence="10" id="KW-0413">Isomerase</keyword>
<dbReference type="InterPro" id="IPR014017">
    <property type="entry name" value="DNA_helicase_UvrD-like_C"/>
</dbReference>
<comment type="catalytic activity">
    <reaction evidence="11">
        <text>Couples ATP hydrolysis with the unwinding of duplex DNA by translocating in the 3'-5' direction.</text>
        <dbReference type="EC" id="5.6.2.4"/>
    </reaction>
</comment>
<evidence type="ECO:0000256" key="8">
    <source>
        <dbReference type="ARBA" id="ARBA00023125"/>
    </source>
</evidence>
<dbReference type="GO" id="GO:0005524">
    <property type="term" value="F:ATP binding"/>
    <property type="evidence" value="ECO:0007669"/>
    <property type="project" value="UniProtKB-UniRule"/>
</dbReference>
<name>A0A1I5PEK9_9BACT</name>
<evidence type="ECO:0000259" key="15">
    <source>
        <dbReference type="PROSITE" id="PS51198"/>
    </source>
</evidence>
<keyword evidence="1" id="KW-0540">Nuclease</keyword>
<evidence type="ECO:0000256" key="9">
    <source>
        <dbReference type="ARBA" id="ARBA00023204"/>
    </source>
</evidence>
<accession>A0A1I5PEK9</accession>
<evidence type="ECO:0000256" key="7">
    <source>
        <dbReference type="ARBA" id="ARBA00022840"/>
    </source>
</evidence>
<dbReference type="InterPro" id="IPR014016">
    <property type="entry name" value="UvrD-like_ATP-bd"/>
</dbReference>
<dbReference type="InterPro" id="IPR011335">
    <property type="entry name" value="Restrct_endonuc-II-like"/>
</dbReference>
<keyword evidence="2 14" id="KW-0547">Nucleotide-binding</keyword>
<gene>
    <name evidence="16" type="ORF">SAMN05216234_11513</name>
</gene>
<dbReference type="Gene3D" id="3.90.320.10">
    <property type="match status" value="1"/>
</dbReference>
<keyword evidence="7 14" id="KW-0067">ATP-binding</keyword>
<dbReference type="Gene3D" id="3.40.50.300">
    <property type="entry name" value="P-loop containing nucleotide triphosphate hydrolases"/>
    <property type="match status" value="4"/>
</dbReference>
<evidence type="ECO:0000256" key="13">
    <source>
        <dbReference type="ARBA" id="ARBA00048988"/>
    </source>
</evidence>
<evidence type="ECO:0000313" key="17">
    <source>
        <dbReference type="Proteomes" id="UP000199227"/>
    </source>
</evidence>
<dbReference type="GO" id="GO:0043138">
    <property type="term" value="F:3'-5' DNA helicase activity"/>
    <property type="evidence" value="ECO:0007669"/>
    <property type="project" value="UniProtKB-EC"/>
</dbReference>
<keyword evidence="3" id="KW-0227">DNA damage</keyword>
<keyword evidence="8" id="KW-0238">DNA-binding</keyword>
<dbReference type="GO" id="GO:0005829">
    <property type="term" value="C:cytosol"/>
    <property type="evidence" value="ECO:0007669"/>
    <property type="project" value="TreeGrafter"/>
</dbReference>
<dbReference type="GO" id="GO:0004527">
    <property type="term" value="F:exonuclease activity"/>
    <property type="evidence" value="ECO:0007669"/>
    <property type="project" value="UniProtKB-KW"/>
</dbReference>
<dbReference type="InterPro" id="IPR027417">
    <property type="entry name" value="P-loop_NTPase"/>
</dbReference>
<dbReference type="InterPro" id="IPR000212">
    <property type="entry name" value="DNA_helicase_UvrD/REP"/>
</dbReference>
<sequence length="879" mass="102535">MQRLYALSASAGSGKTFALVARYLSLLFLEAKPSEILAITFTNKAAGEMRERVQSFLQDMPEAMVQEVANMSGLSLQEIEKKRPTIFHRFLKSDLKVMTIDKFIHQVLRKFCWYVGLQSDFTVEAQSQDTFFERFLEELEEKEYFSLINFARFEAQKRQNIATFFELLYEKDKEIPSMSFSVEPYSEEEAMKWAFKLKEFVLNGNFSSTAKRMMDYECLSEVIEKSWFGRETLNYRTFSKGFIDEMDVWLHNLYRETAHYYNRKEEFFLDRIFKLYKAYRNSKQNHLKISGKLHFKDIEHLVFELLRQKDFTNFLYFRLDSQIGHILFDEFQDTSVTQYRIFEPIIEEIATSESERTFFYVGDTKQSIYRFRGGQKELFTYVADSFNIPIGFLATNYRSKREIVEFVNKTFPYVKPPQKAFKPGGFVEVVEDDETLESMGKSLKQLFEAGVPDEQIAILVNDNREILQVGDYILENFGKNIATHKRAKVSEQPSAKALIELMKLIYANSSGKQGNLHRLNFLSLIGKPYDETFKPDIALRRPALMIKEAMQKYKFFDEASFKLLEFAIPLHDLTEFVYEIDNYEEELPAKDVAGINVLTIHKSKGLEFEHVIVLDRLGRGQSDTSPVIFDYEGIALKSIRMKFKKREAIDEKFKAVIDKEKRLALEDKMNKIYVAFTRAKSSLTVIKKSKSSIFDFLNLSPQTIGRLEVEKSKKTSNIQHSTFNIQIKDYGRQKVSSSIETYKANDFEAIFLGLGVHYLFETDDEDAFLNRYGGMCDKDKALSLVQAGKANIEYMMITEGKKVYEMPYVYEGIPGVIDLFVENGEQGVIIDYKTSTPSDKQNYILQIKRYKEALHRLKPELKEIEAYLYYLDKLELVKI</sequence>
<dbReference type="EMBL" id="FOXB01000015">
    <property type="protein sequence ID" value="SFP32562.1"/>
    <property type="molecule type" value="Genomic_DNA"/>
</dbReference>
<keyword evidence="9" id="KW-0234">DNA repair</keyword>
<dbReference type="SUPFAM" id="SSF52980">
    <property type="entry name" value="Restriction endonuclease-like"/>
    <property type="match status" value="1"/>
</dbReference>
<comment type="catalytic activity">
    <reaction evidence="13">
        <text>ATP + H2O = ADP + phosphate + H(+)</text>
        <dbReference type="Rhea" id="RHEA:13065"/>
        <dbReference type="ChEBI" id="CHEBI:15377"/>
        <dbReference type="ChEBI" id="CHEBI:15378"/>
        <dbReference type="ChEBI" id="CHEBI:30616"/>
        <dbReference type="ChEBI" id="CHEBI:43474"/>
        <dbReference type="ChEBI" id="CHEBI:456216"/>
        <dbReference type="EC" id="5.6.2.4"/>
    </reaction>
</comment>
<dbReference type="Pfam" id="PF00580">
    <property type="entry name" value="UvrD-helicase"/>
    <property type="match status" value="1"/>
</dbReference>
<keyword evidence="17" id="KW-1185">Reference proteome</keyword>
<proteinExistence type="predicted"/>
<dbReference type="Proteomes" id="UP000199227">
    <property type="component" value="Unassembled WGS sequence"/>
</dbReference>
<dbReference type="GO" id="GO:0003677">
    <property type="term" value="F:DNA binding"/>
    <property type="evidence" value="ECO:0007669"/>
    <property type="project" value="UniProtKB-KW"/>
</dbReference>
<evidence type="ECO:0000256" key="11">
    <source>
        <dbReference type="ARBA" id="ARBA00034617"/>
    </source>
</evidence>
<protein>
    <recommendedName>
        <fullName evidence="12">DNA 3'-5' helicase</fullName>
        <ecNumber evidence="12">5.6.2.4</ecNumber>
    </recommendedName>
</protein>